<keyword evidence="1" id="KW-0732">Signal</keyword>
<dbReference type="EMBL" id="CM014086">
    <property type="protein sequence ID" value="TKS75787.1"/>
    <property type="molecule type" value="Genomic_DNA"/>
</dbReference>
<evidence type="ECO:0000313" key="2">
    <source>
        <dbReference type="EMBL" id="TKS75787.1"/>
    </source>
</evidence>
<protein>
    <submittedName>
        <fullName evidence="2">5'-nucleotidase domain-containing protein 1</fullName>
    </submittedName>
</protein>
<proteinExistence type="predicted"/>
<name>A0A4U5ULL7_COLLU</name>
<accession>A0A4U5ULL7</accession>
<dbReference type="AlphaFoldDB" id="A0A4U5ULL7"/>
<sequence length="212" mass="23673">MGFQALHGVHLHFTIGMCLSKACLSLLFFPDVEDQRDVMVKKVVYFGDSMRSDMFPASSFGKWETVMIVEEMEGEGVPKSSAAMSNEAQVEPLEKKGKFEEQGMKAPSAASNQWGSYFVDVHRSGGGDEESQKLTWCCHCIHKYSTMAIPSVEHIADLPLDYKFPRFSPDKPCTTGYYPRPPDSLLKSFPPDPTAICGAQEAYSPHPFRETM</sequence>
<evidence type="ECO:0000256" key="1">
    <source>
        <dbReference type="SAM" id="SignalP"/>
    </source>
</evidence>
<dbReference type="InterPro" id="IPR023214">
    <property type="entry name" value="HAD_sf"/>
</dbReference>
<dbReference type="InterPro" id="IPR036412">
    <property type="entry name" value="HAD-like_sf"/>
</dbReference>
<dbReference type="Gene3D" id="3.40.50.1000">
    <property type="entry name" value="HAD superfamily/HAD-like"/>
    <property type="match status" value="1"/>
</dbReference>
<dbReference type="Proteomes" id="UP000298787">
    <property type="component" value="Chromosome 9"/>
</dbReference>
<feature type="signal peptide" evidence="1">
    <location>
        <begin position="1"/>
        <end position="25"/>
    </location>
</feature>
<gene>
    <name evidence="2" type="ORF">D9C73_010052</name>
</gene>
<feature type="chain" id="PRO_5020543688" evidence="1">
    <location>
        <begin position="26"/>
        <end position="212"/>
    </location>
</feature>
<dbReference type="STRING" id="240159.A0A4U5ULL7"/>
<reference evidence="2 3" key="1">
    <citation type="submission" date="2019-01" db="EMBL/GenBank/DDBJ databases">
        <title>Genome Assembly of Collichthys lucidus.</title>
        <authorList>
            <person name="Cai M."/>
            <person name="Xiao S."/>
        </authorList>
    </citation>
    <scope>NUCLEOTIDE SEQUENCE [LARGE SCALE GENOMIC DNA]</scope>
    <source>
        <strain evidence="2">JT15FE1705JMU</strain>
        <tissue evidence="2">Muscle</tissue>
    </source>
</reference>
<evidence type="ECO:0000313" key="3">
    <source>
        <dbReference type="Proteomes" id="UP000298787"/>
    </source>
</evidence>
<dbReference type="SUPFAM" id="SSF56784">
    <property type="entry name" value="HAD-like"/>
    <property type="match status" value="1"/>
</dbReference>
<keyword evidence="3" id="KW-1185">Reference proteome</keyword>
<organism evidence="2 3">
    <name type="scientific">Collichthys lucidus</name>
    <name type="common">Big head croaker</name>
    <name type="synonym">Sciaena lucida</name>
    <dbReference type="NCBI Taxonomy" id="240159"/>
    <lineage>
        <taxon>Eukaryota</taxon>
        <taxon>Metazoa</taxon>
        <taxon>Chordata</taxon>
        <taxon>Craniata</taxon>
        <taxon>Vertebrata</taxon>
        <taxon>Euteleostomi</taxon>
        <taxon>Actinopterygii</taxon>
        <taxon>Neopterygii</taxon>
        <taxon>Teleostei</taxon>
        <taxon>Neoteleostei</taxon>
        <taxon>Acanthomorphata</taxon>
        <taxon>Eupercaria</taxon>
        <taxon>Sciaenidae</taxon>
        <taxon>Collichthys</taxon>
    </lineage>
</organism>